<sequence>MPYKKSIRLKDYDYSSDGAYFVTICTFQRARVIDKIYNSLLKRELSALEKRFSGAKVNFYVIMPNHLHVIFIFKNSKVALPKIVQAFKSLTTLKIKKMGYQQESLWQKNYYEHVIRDEKSLNKIREYIKNNPEKERIGFKS</sequence>
<dbReference type="InterPro" id="IPR052715">
    <property type="entry name" value="RAYT_transposase"/>
</dbReference>
<dbReference type="SUPFAM" id="SSF143422">
    <property type="entry name" value="Transposase IS200-like"/>
    <property type="match status" value="1"/>
</dbReference>
<name>A0A2H0YUK9_9BACT</name>
<dbReference type="InterPro" id="IPR002686">
    <property type="entry name" value="Transposase_17"/>
</dbReference>
<gene>
    <name evidence="2" type="ORF">COT24_04875</name>
</gene>
<dbReference type="Pfam" id="PF01797">
    <property type="entry name" value="Y1_Tnp"/>
    <property type="match status" value="1"/>
</dbReference>
<dbReference type="GO" id="GO:0006313">
    <property type="term" value="P:DNA transposition"/>
    <property type="evidence" value="ECO:0007669"/>
    <property type="project" value="InterPro"/>
</dbReference>
<feature type="domain" description="Transposase IS200-like" evidence="1">
    <location>
        <begin position="15"/>
        <end position="131"/>
    </location>
</feature>
<evidence type="ECO:0000313" key="3">
    <source>
        <dbReference type="Proteomes" id="UP000231542"/>
    </source>
</evidence>
<dbReference type="Proteomes" id="UP000231542">
    <property type="component" value="Unassembled WGS sequence"/>
</dbReference>
<dbReference type="NCBIfam" id="NF047646">
    <property type="entry name" value="REP_Tyr_transpos"/>
    <property type="match status" value="1"/>
</dbReference>
<dbReference type="AlphaFoldDB" id="A0A2H0YUK9"/>
<reference evidence="2 3" key="1">
    <citation type="submission" date="2017-09" db="EMBL/GenBank/DDBJ databases">
        <title>Depth-based differentiation of microbial function through sediment-hosted aquifers and enrichment of novel symbionts in the deep terrestrial subsurface.</title>
        <authorList>
            <person name="Probst A.J."/>
            <person name="Ladd B."/>
            <person name="Jarett J.K."/>
            <person name="Geller-Mcgrath D.E."/>
            <person name="Sieber C.M."/>
            <person name="Emerson J.B."/>
            <person name="Anantharaman K."/>
            <person name="Thomas B.C."/>
            <person name="Malmstrom R."/>
            <person name="Stieglmeier M."/>
            <person name="Klingl A."/>
            <person name="Woyke T."/>
            <person name="Ryan C.M."/>
            <person name="Banfield J.F."/>
        </authorList>
    </citation>
    <scope>NUCLEOTIDE SEQUENCE [LARGE SCALE GENOMIC DNA]</scope>
    <source>
        <strain evidence="2">CG08_land_8_20_14_0_20_40_16</strain>
    </source>
</reference>
<dbReference type="SMART" id="SM01321">
    <property type="entry name" value="Y1_Tnp"/>
    <property type="match status" value="1"/>
</dbReference>
<accession>A0A2H0YUK9</accession>
<protein>
    <submittedName>
        <fullName evidence="2">Transposase</fullName>
    </submittedName>
</protein>
<evidence type="ECO:0000259" key="1">
    <source>
        <dbReference type="SMART" id="SM01321"/>
    </source>
</evidence>
<dbReference type="GO" id="GO:0043565">
    <property type="term" value="F:sequence-specific DNA binding"/>
    <property type="evidence" value="ECO:0007669"/>
    <property type="project" value="TreeGrafter"/>
</dbReference>
<comment type="caution">
    <text evidence="2">The sequence shown here is derived from an EMBL/GenBank/DDBJ whole genome shotgun (WGS) entry which is preliminary data.</text>
</comment>
<dbReference type="EMBL" id="PEXU01000055">
    <property type="protein sequence ID" value="PIS42185.1"/>
    <property type="molecule type" value="Genomic_DNA"/>
</dbReference>
<organism evidence="2 3">
    <name type="scientific">Candidatus Kerfeldbacteria bacterium CG08_land_8_20_14_0_20_40_16</name>
    <dbReference type="NCBI Taxonomy" id="2014244"/>
    <lineage>
        <taxon>Bacteria</taxon>
        <taxon>Candidatus Kerfeldiibacteriota</taxon>
    </lineage>
</organism>
<evidence type="ECO:0000313" key="2">
    <source>
        <dbReference type="EMBL" id="PIS42185.1"/>
    </source>
</evidence>
<dbReference type="GO" id="GO:0004803">
    <property type="term" value="F:transposase activity"/>
    <property type="evidence" value="ECO:0007669"/>
    <property type="project" value="InterPro"/>
</dbReference>
<dbReference type="InterPro" id="IPR036515">
    <property type="entry name" value="Transposase_17_sf"/>
</dbReference>
<dbReference type="Gene3D" id="3.30.70.1290">
    <property type="entry name" value="Transposase IS200-like"/>
    <property type="match status" value="1"/>
</dbReference>
<proteinExistence type="predicted"/>
<dbReference type="PANTHER" id="PTHR36966">
    <property type="entry name" value="REP-ASSOCIATED TYROSINE TRANSPOSASE"/>
    <property type="match status" value="1"/>
</dbReference>
<dbReference type="PANTHER" id="PTHR36966:SF1">
    <property type="entry name" value="REP-ASSOCIATED TYROSINE TRANSPOSASE"/>
    <property type="match status" value="1"/>
</dbReference>